<dbReference type="EMBL" id="JADGKB010000207">
    <property type="protein sequence ID" value="KAJ3251029.1"/>
    <property type="molecule type" value="Genomic_DNA"/>
</dbReference>
<evidence type="ECO:0000256" key="1">
    <source>
        <dbReference type="SAM" id="SignalP"/>
    </source>
</evidence>
<protein>
    <submittedName>
        <fullName evidence="2">Uncharacterized protein</fullName>
    </submittedName>
</protein>
<keyword evidence="1" id="KW-0732">Signal</keyword>
<dbReference type="Proteomes" id="UP001210925">
    <property type="component" value="Unassembled WGS sequence"/>
</dbReference>
<feature type="chain" id="PRO_5042242506" evidence="1">
    <location>
        <begin position="21"/>
        <end position="370"/>
    </location>
</feature>
<keyword evidence="3" id="KW-1185">Reference proteome</keyword>
<proteinExistence type="predicted"/>
<reference evidence="2" key="1">
    <citation type="submission" date="2020-05" db="EMBL/GenBank/DDBJ databases">
        <title>Phylogenomic resolution of chytrid fungi.</title>
        <authorList>
            <person name="Stajich J.E."/>
            <person name="Amses K."/>
            <person name="Simmons R."/>
            <person name="Seto K."/>
            <person name="Myers J."/>
            <person name="Bonds A."/>
            <person name="Quandt C.A."/>
            <person name="Barry K."/>
            <person name="Liu P."/>
            <person name="Grigoriev I."/>
            <person name="Longcore J.E."/>
            <person name="James T.Y."/>
        </authorList>
    </citation>
    <scope>NUCLEOTIDE SEQUENCE</scope>
    <source>
        <strain evidence="2">PLAUS21</strain>
    </source>
</reference>
<evidence type="ECO:0000313" key="2">
    <source>
        <dbReference type="EMBL" id="KAJ3251029.1"/>
    </source>
</evidence>
<sequence>MKFLTLAALLVAAAAQDTNGTDYPRNDTESTDLDSSFSSVGYRNFQIPEADAEDLNEGFTVYNGTNGRALRVKVEDKRVIVFSFNPSTNATTALRFNVKNEPRLGLEWHRASSTLNDTKAPPVAFATRMMGLFETNTTSNTFWNTTGTQYLFKNWDWSDISITWANNSNSIPALYLNSIGSPNNQTSPKVNLTVEIPSNSYNAASGFTISPTGLKYDFDIIGQMNYTLAPATSSSWQLVSRVFTSTTNATFSNNTIADANNAAKLQWIRNLTVDGQPANMIVNGIMPIPSKFAWGTGDISSRDEMLDNVCSKMALVQTLPYFNQSVYWDPLVNVDENQALNAAIASSAFKKAGYSLTSMAVVLITAIFLL</sequence>
<comment type="caution">
    <text evidence="2">The sequence shown here is derived from an EMBL/GenBank/DDBJ whole genome shotgun (WGS) entry which is preliminary data.</text>
</comment>
<evidence type="ECO:0000313" key="3">
    <source>
        <dbReference type="Proteomes" id="UP001210925"/>
    </source>
</evidence>
<gene>
    <name evidence="2" type="ORF">HK103_002925</name>
</gene>
<name>A0AAD5UCQ2_9FUNG</name>
<accession>A0AAD5UCQ2</accession>
<dbReference type="AlphaFoldDB" id="A0AAD5UCQ2"/>
<feature type="signal peptide" evidence="1">
    <location>
        <begin position="1"/>
        <end position="20"/>
    </location>
</feature>
<organism evidence="2 3">
    <name type="scientific">Boothiomyces macroporosus</name>
    <dbReference type="NCBI Taxonomy" id="261099"/>
    <lineage>
        <taxon>Eukaryota</taxon>
        <taxon>Fungi</taxon>
        <taxon>Fungi incertae sedis</taxon>
        <taxon>Chytridiomycota</taxon>
        <taxon>Chytridiomycota incertae sedis</taxon>
        <taxon>Chytridiomycetes</taxon>
        <taxon>Rhizophydiales</taxon>
        <taxon>Terramycetaceae</taxon>
        <taxon>Boothiomyces</taxon>
    </lineage>
</organism>